<dbReference type="SUPFAM" id="SSF52540">
    <property type="entry name" value="P-loop containing nucleoside triphosphate hydrolases"/>
    <property type="match status" value="1"/>
</dbReference>
<dbReference type="InterPro" id="IPR027417">
    <property type="entry name" value="P-loop_NTPase"/>
</dbReference>
<organism evidence="1 2">
    <name type="scientific">Candidatus Sphingobacterium stercoripullorum</name>
    <dbReference type="NCBI Taxonomy" id="2838759"/>
    <lineage>
        <taxon>Bacteria</taxon>
        <taxon>Pseudomonadati</taxon>
        <taxon>Bacteroidota</taxon>
        <taxon>Sphingobacteriia</taxon>
        <taxon>Sphingobacteriales</taxon>
        <taxon>Sphingobacteriaceae</taxon>
        <taxon>Sphingobacterium</taxon>
    </lineage>
</organism>
<dbReference type="Gene3D" id="3.40.50.300">
    <property type="entry name" value="P-loop containing nucleotide triphosphate hydrolases"/>
    <property type="match status" value="1"/>
</dbReference>
<accession>A0A9D1W9G2</accession>
<reference evidence="1" key="2">
    <citation type="submission" date="2021-04" db="EMBL/GenBank/DDBJ databases">
        <authorList>
            <person name="Gilroy R."/>
        </authorList>
    </citation>
    <scope>NUCLEOTIDE SEQUENCE</scope>
    <source>
        <strain evidence="1">1719</strain>
    </source>
</reference>
<dbReference type="Proteomes" id="UP000824156">
    <property type="component" value="Unassembled WGS sequence"/>
</dbReference>
<reference evidence="1" key="1">
    <citation type="journal article" date="2021" name="PeerJ">
        <title>Extensive microbial diversity within the chicken gut microbiome revealed by metagenomics and culture.</title>
        <authorList>
            <person name="Gilroy R."/>
            <person name="Ravi A."/>
            <person name="Getino M."/>
            <person name="Pursley I."/>
            <person name="Horton D.L."/>
            <person name="Alikhan N.F."/>
            <person name="Baker D."/>
            <person name="Gharbi K."/>
            <person name="Hall N."/>
            <person name="Watson M."/>
            <person name="Adriaenssens E.M."/>
            <person name="Foster-Nyarko E."/>
            <person name="Jarju S."/>
            <person name="Secka A."/>
            <person name="Antonio M."/>
            <person name="Oren A."/>
            <person name="Chaudhuri R.R."/>
            <person name="La Ragione R."/>
            <person name="Hildebrand F."/>
            <person name="Pallen M.J."/>
        </authorList>
    </citation>
    <scope>NUCLEOTIDE SEQUENCE</scope>
    <source>
        <strain evidence="1">1719</strain>
    </source>
</reference>
<dbReference type="EMBL" id="DXEZ01000179">
    <property type="protein sequence ID" value="HIX54658.1"/>
    <property type="molecule type" value="Genomic_DNA"/>
</dbReference>
<name>A0A9D1W9G2_9SPHI</name>
<sequence length="206" mass="24469">MARIYFIAGPPGVGKSTLGHLLLPKGFEILNEDDARMKYKAKGYIDYKIHSMYRVRNIIRQNLINSEDFALELNLGYNHQYDYAKSIWNFNKQNQIEAFLFFTDELELCLTRAELRYHNGLHLVEPQTIKEMYHNQLPLLKENFSMFDRISFLNVTKKAIKNIGRYDRSFGLENYSNKKPVWYHKDLEPFIENYIWENDIGKSIGR</sequence>
<dbReference type="AlphaFoldDB" id="A0A9D1W9G2"/>
<evidence type="ECO:0000313" key="2">
    <source>
        <dbReference type="Proteomes" id="UP000824156"/>
    </source>
</evidence>
<evidence type="ECO:0000313" key="1">
    <source>
        <dbReference type="EMBL" id="HIX54658.1"/>
    </source>
</evidence>
<gene>
    <name evidence="1" type="ORF">H9853_06505</name>
</gene>
<protein>
    <submittedName>
        <fullName evidence="1">Uncharacterized protein</fullName>
    </submittedName>
</protein>
<proteinExistence type="predicted"/>
<comment type="caution">
    <text evidence="1">The sequence shown here is derived from an EMBL/GenBank/DDBJ whole genome shotgun (WGS) entry which is preliminary data.</text>
</comment>